<protein>
    <submittedName>
        <fullName evidence="1">Uncharacterized protein</fullName>
    </submittedName>
</protein>
<evidence type="ECO:0000313" key="1">
    <source>
        <dbReference type="EMBL" id="MFD2024023.1"/>
    </source>
</evidence>
<dbReference type="Proteomes" id="UP001597338">
    <property type="component" value="Unassembled WGS sequence"/>
</dbReference>
<dbReference type="EMBL" id="JBHUHF010000001">
    <property type="protein sequence ID" value="MFD2024023.1"/>
    <property type="molecule type" value="Genomic_DNA"/>
</dbReference>
<reference evidence="2" key="1">
    <citation type="journal article" date="2019" name="Int. J. Syst. Evol. Microbiol.">
        <title>The Global Catalogue of Microorganisms (GCM) 10K type strain sequencing project: providing services to taxonomists for standard genome sequencing and annotation.</title>
        <authorList>
            <consortium name="The Broad Institute Genomics Platform"/>
            <consortium name="The Broad Institute Genome Sequencing Center for Infectious Disease"/>
            <person name="Wu L."/>
            <person name="Ma J."/>
        </authorList>
    </citation>
    <scope>NUCLEOTIDE SEQUENCE [LARGE SCALE GENOMIC DNA]</scope>
    <source>
        <strain evidence="2">CCM 7043</strain>
    </source>
</reference>
<organism evidence="1 2">
    <name type="scientific">Promicromonospora aerolata</name>
    <dbReference type="NCBI Taxonomy" id="195749"/>
    <lineage>
        <taxon>Bacteria</taxon>
        <taxon>Bacillati</taxon>
        <taxon>Actinomycetota</taxon>
        <taxon>Actinomycetes</taxon>
        <taxon>Micrococcales</taxon>
        <taxon>Promicromonosporaceae</taxon>
        <taxon>Promicromonospora</taxon>
    </lineage>
</organism>
<proteinExistence type="predicted"/>
<accession>A0ABW4V391</accession>
<sequence>MHSTTEQIATDQIVRDYLNDVEHLLQQADTASVAVMAPTELERTIHALRAILADTPDTSDHGHRCTTRWAPRWAWWHRAWPCRAWQIAYQHLVAAAPAHPTGPIHPVRGPR</sequence>
<dbReference type="RefSeq" id="WP_377179132.1">
    <property type="nucleotide sequence ID" value="NZ_JBHUHF010000001.1"/>
</dbReference>
<comment type="caution">
    <text evidence="1">The sequence shown here is derived from an EMBL/GenBank/DDBJ whole genome shotgun (WGS) entry which is preliminary data.</text>
</comment>
<keyword evidence="2" id="KW-1185">Reference proteome</keyword>
<name>A0ABW4V391_9MICO</name>
<gene>
    <name evidence="1" type="ORF">ACFSL2_00710</name>
</gene>
<evidence type="ECO:0000313" key="2">
    <source>
        <dbReference type="Proteomes" id="UP001597338"/>
    </source>
</evidence>